<feature type="compositionally biased region" description="Low complexity" evidence="1">
    <location>
        <begin position="1158"/>
        <end position="1167"/>
    </location>
</feature>
<evidence type="ECO:0000256" key="1">
    <source>
        <dbReference type="SAM" id="MobiDB-lite"/>
    </source>
</evidence>
<protein>
    <submittedName>
        <fullName evidence="2">Uncharacterized protein</fullName>
    </submittedName>
</protein>
<keyword evidence="3" id="KW-1185">Reference proteome</keyword>
<evidence type="ECO:0000313" key="2">
    <source>
        <dbReference type="EMBL" id="OLQ14503.1"/>
    </source>
</evidence>
<reference evidence="2 3" key="1">
    <citation type="submission" date="2016-02" db="EMBL/GenBank/DDBJ databases">
        <title>Genome analysis of coral dinoflagellate symbionts highlights evolutionary adaptations to a symbiotic lifestyle.</title>
        <authorList>
            <person name="Aranda M."/>
            <person name="Li Y."/>
            <person name="Liew Y.J."/>
            <person name="Baumgarten S."/>
            <person name="Simakov O."/>
            <person name="Wilson M."/>
            <person name="Piel J."/>
            <person name="Ashoor H."/>
            <person name="Bougouffa S."/>
            <person name="Bajic V.B."/>
            <person name="Ryu T."/>
            <person name="Ravasi T."/>
            <person name="Bayer T."/>
            <person name="Micklem G."/>
            <person name="Kim H."/>
            <person name="Bhak J."/>
            <person name="Lajeunesse T.C."/>
            <person name="Voolstra C.R."/>
        </authorList>
    </citation>
    <scope>NUCLEOTIDE SEQUENCE [LARGE SCALE GENOMIC DNA]</scope>
    <source>
        <strain evidence="2 3">CCMP2467</strain>
    </source>
</reference>
<feature type="region of interest" description="Disordered" evidence="1">
    <location>
        <begin position="1152"/>
        <end position="1199"/>
    </location>
</feature>
<feature type="region of interest" description="Disordered" evidence="1">
    <location>
        <begin position="1"/>
        <end position="69"/>
    </location>
</feature>
<organism evidence="2 3">
    <name type="scientific">Symbiodinium microadriaticum</name>
    <name type="common">Dinoflagellate</name>
    <name type="synonym">Zooxanthella microadriatica</name>
    <dbReference type="NCBI Taxonomy" id="2951"/>
    <lineage>
        <taxon>Eukaryota</taxon>
        <taxon>Sar</taxon>
        <taxon>Alveolata</taxon>
        <taxon>Dinophyceae</taxon>
        <taxon>Suessiales</taxon>
        <taxon>Symbiodiniaceae</taxon>
        <taxon>Symbiodinium</taxon>
    </lineage>
</organism>
<dbReference type="EMBL" id="LSRX01000014">
    <property type="protein sequence ID" value="OLQ14503.1"/>
    <property type="molecule type" value="Genomic_DNA"/>
</dbReference>
<feature type="compositionally biased region" description="Low complexity" evidence="1">
    <location>
        <begin position="29"/>
        <end position="60"/>
    </location>
</feature>
<dbReference type="Proteomes" id="UP000186817">
    <property type="component" value="Unassembled WGS sequence"/>
</dbReference>
<evidence type="ECO:0000313" key="3">
    <source>
        <dbReference type="Proteomes" id="UP000186817"/>
    </source>
</evidence>
<accession>A0A1Q9F490</accession>
<comment type="caution">
    <text evidence="2">The sequence shown here is derived from an EMBL/GenBank/DDBJ whole genome shotgun (WGS) entry which is preliminary data.</text>
</comment>
<proteinExistence type="predicted"/>
<feature type="compositionally biased region" description="Basic residues" evidence="1">
    <location>
        <begin position="671"/>
        <end position="682"/>
    </location>
</feature>
<sequence>MFSESSSEAEVLEPRVAGHITNEPVAKQSHGSGLFPSSSSSGEASAEPAVSGYSKAAAPPSSFPRPLPPVESTLFGSRVQRGRLTGVDRKTQLRHDVVCASAAEAEQRRSFIELLKCIHKAKYVDKTVTCPLFVWERCYDETPSYCSVGYLDHKTGDVDHVKETAKVMASLVRFGITLELTSVAEPRELPQMHLIHGSLATRLIPMSCQDARVVRAAIEETMVWGPEIADLLSMFDRTAAARSAPAAERCMAAVIAWRKRLAKVIWPVPPRFVFDHLLNGDIRLASEVQHFCPGAACCPRGLDSLKEKLAGGLGIAALCSPPPELFPRRSWSGQHRSAAHLLQLLSTHSLLLKPDVFESDISDYLQRADALSNVYLHVRMLSRTEKLKNAAVGRSGHSHEMAQIFQEVPARSGLPEYPATTSLEAKDVLETLETLTADLPQLPAELDELPSPSPALHLLAFRATTKLQGSLYHLGVHEQALYPYNLFRLLQPSSAEAAESILEDSALNADLLDPLSTAVLAAYPTPEKLRSYQCQAELVCLARLSRESTNEIESGHSSTKKRARAQADAGKAVKLSEQSAVRFMRLIEGLFSDLWCHVAEAPGPPGHLQPASKSKTKKKARKYDAWQAFTASEVIGRKANKQDVEKYRALTAEQKRKYDSMAHAMTESRKATGKRRATKKRSSPLAWGLRKKKHAAWRLGQHWNPRLARQQLLAERSSFLQAKWRTQRLLRARSRAKARAEDAGMAKAFVPHVSCNRELWPLGPLDDVIVSWKMKPPPGVVAPAGMADHAQASIIQHAWMSRAAQRTRTSLADTSVHQEQHIINWERRHVVLRLDETSPGIKPESKLARTARQTRQNGLHLPKAGLDVVSAVSNLLISYAGKSNKQSKTQQRVLLEENYTVMQLQAGSSCHWFHVAYITFDRPMRATFMALDEHAELKPRGSDRVFLLPKTKAGCAKQTWLLTLPELAAKLSVGGEAWMARLWCIKAVEAQADNLILDARTTGHQPVPLLGRLENEATSGSEEEEAPRAPVRLRPKVFQPEDLPAEPVISAEEVHEIKRAKQGKVIALSSAIKALYTYRKPSAKKPHGGYQIRCYHHKPDELFNKNGKKYHLYCRKELSIPSEDLALATLATLGQWALSAEHFATRLEHQALQPKPVQASSQPAQKPAKAKARTGATRSSSSSSSSRPNVLRSPWPQASPGVLTQGDYALRDVPGDGDCLFSALGLEIENKAVPGLRLPSGRPGTAMGPRWRGHLVAAVRDFAQANKILDGHNILQWIELTGWANLDSYISAMTLAEEQPGDAQAHWGGFLEAAVLTLASSPVLGLLVAQEDPQGLRCMAWNGRPVEKGHYVCVAWFNGHWQRLRLSQSGEEKLKLWYAKR</sequence>
<dbReference type="OrthoDB" id="423086at2759"/>
<feature type="region of interest" description="Disordered" evidence="1">
    <location>
        <begin position="664"/>
        <end position="685"/>
    </location>
</feature>
<gene>
    <name evidence="2" type="ORF">AK812_SmicGene1338</name>
</gene>
<name>A0A1Q9F490_SYMMI</name>